<evidence type="ECO:0000313" key="2">
    <source>
        <dbReference type="EMBL" id="KIU16124.1"/>
    </source>
</evidence>
<comment type="caution">
    <text evidence="2">The sequence shown here is derived from an EMBL/GenBank/DDBJ whole genome shotgun (WGS) entry which is preliminary data.</text>
</comment>
<dbReference type="AlphaFoldDB" id="A0A0D1JUA0"/>
<organism evidence="2 3">
    <name type="scientific">Mycolicibacterium llatzerense</name>
    <dbReference type="NCBI Taxonomy" id="280871"/>
    <lineage>
        <taxon>Bacteria</taxon>
        <taxon>Bacillati</taxon>
        <taxon>Actinomycetota</taxon>
        <taxon>Actinomycetes</taxon>
        <taxon>Mycobacteriales</taxon>
        <taxon>Mycobacteriaceae</taxon>
        <taxon>Mycolicibacterium</taxon>
    </lineage>
</organism>
<evidence type="ECO:0000313" key="3">
    <source>
        <dbReference type="Proteomes" id="UP000032221"/>
    </source>
</evidence>
<dbReference type="STRING" id="280871.TL10_15600"/>
<dbReference type="NCBIfam" id="NF045726">
    <property type="entry name" value="XXplasma_LP"/>
    <property type="match status" value="1"/>
</dbReference>
<sequence>MTQPPTWGAPPPQQPGGWPGQPVPGQPGPGGQWGPQQPWPAPVPPKKSGAAKWAIGAVSLVAVIAVTATVAVSCTKNSGDSNGGGGDGTKTSAAPSDVASANDKGPVGIITEDPSCAPWTPIINTLADVEGKGWLTRDPSIPSGSWTPEVRAQYEAAGKAMRKAADQAVPLAKMTTHRVMRELYAQFIAYSRAYANSLSSYTPAADNLATTGSTAANVITNICAAISSGAAAARASMIPAPKPPTSIAPVGDLSNPEKMLESPDVVCQDLSPTIDQLLQNADFKKWLNTDPQIAVSDWSPDQQALTTIVMAVMSSTADSLEKLAQQSSNPLVQDFLMLGVQYRRTYLGALPTYQANDHDIYSAGQMAPGVVLGACKAVSG</sequence>
<proteinExistence type="predicted"/>
<dbReference type="Proteomes" id="UP000032221">
    <property type="component" value="Unassembled WGS sequence"/>
</dbReference>
<dbReference type="InterPro" id="IPR054816">
    <property type="entry name" value="Lipoprotein_mollicutes-type_CS"/>
</dbReference>
<feature type="region of interest" description="Disordered" evidence="1">
    <location>
        <begin position="1"/>
        <end position="48"/>
    </location>
</feature>
<keyword evidence="3" id="KW-1185">Reference proteome</keyword>
<reference evidence="2 3" key="1">
    <citation type="submission" date="2015-01" db="EMBL/GenBank/DDBJ databases">
        <title>Genome sequence of Mycobacterium llatzerense and Mycobacterium immunogenum recovered from brain abscess.</title>
        <authorList>
            <person name="Greninger A.L."/>
            <person name="Langelier C."/>
            <person name="Cunningham G."/>
            <person name="Chiu C.Y."/>
            <person name="Miller S."/>
        </authorList>
    </citation>
    <scope>NUCLEOTIDE SEQUENCE [LARGE SCALE GENOMIC DNA]</scope>
    <source>
        <strain evidence="2 3">CLUC14</strain>
    </source>
</reference>
<dbReference type="PATRIC" id="fig|280871.6.peg.3233"/>
<accession>A0A0D1JUA0</accession>
<dbReference type="EMBL" id="JXST01000020">
    <property type="protein sequence ID" value="KIU16124.1"/>
    <property type="molecule type" value="Genomic_DNA"/>
</dbReference>
<evidence type="ECO:0000256" key="1">
    <source>
        <dbReference type="SAM" id="MobiDB-lite"/>
    </source>
</evidence>
<protein>
    <submittedName>
        <fullName evidence="2">Uncharacterized protein</fullName>
    </submittedName>
</protein>
<feature type="region of interest" description="Disordered" evidence="1">
    <location>
        <begin position="76"/>
        <end position="102"/>
    </location>
</feature>
<name>A0A0D1JUA0_9MYCO</name>
<gene>
    <name evidence="2" type="ORF">TL10_15600</name>
</gene>